<evidence type="ECO:0000313" key="3">
    <source>
        <dbReference type="WBParaSite" id="ACAC_0001152101-mRNA-1"/>
    </source>
</evidence>
<organism evidence="2 3">
    <name type="scientific">Angiostrongylus cantonensis</name>
    <name type="common">Rat lungworm</name>
    <dbReference type="NCBI Taxonomy" id="6313"/>
    <lineage>
        <taxon>Eukaryota</taxon>
        <taxon>Metazoa</taxon>
        <taxon>Ecdysozoa</taxon>
        <taxon>Nematoda</taxon>
        <taxon>Chromadorea</taxon>
        <taxon>Rhabditida</taxon>
        <taxon>Rhabditina</taxon>
        <taxon>Rhabditomorpha</taxon>
        <taxon>Strongyloidea</taxon>
        <taxon>Metastrongylidae</taxon>
        <taxon>Angiostrongylus</taxon>
    </lineage>
</organism>
<dbReference type="WBParaSite" id="ACAC_0001152101-mRNA-1">
    <property type="protein sequence ID" value="ACAC_0001152101-mRNA-1"/>
    <property type="gene ID" value="ACAC_0001152101"/>
</dbReference>
<feature type="region of interest" description="Disordered" evidence="1">
    <location>
        <begin position="39"/>
        <end position="61"/>
    </location>
</feature>
<proteinExistence type="predicted"/>
<evidence type="ECO:0000256" key="1">
    <source>
        <dbReference type="SAM" id="MobiDB-lite"/>
    </source>
</evidence>
<sequence length="223" mass="24872">MPSLPALHLMVIDGLSRARNDKDEDFNSWVNRVKNLLDTPPVWQTPTQKPKTHSRKRSHSERSLLKVVKQGDQLWVMPLHNLLSISVPSATTMSLLLGQKTPAQLPTETTSSTSCSEMDVDVEEDPQRAVHLFREMTEIMRMQNSETRADIEVLTSPQYETSSSSDLVSAHRERRSDATSGRFGFLGGIIKRLPSAGVAVLLKLFRKIVGPSYGEGFQQCAIS</sequence>
<keyword evidence="2" id="KW-1185">Reference proteome</keyword>
<protein>
    <submittedName>
        <fullName evidence="3">Autophagy-related protein 13</fullName>
    </submittedName>
</protein>
<dbReference type="AlphaFoldDB" id="A0A0K0DJE6"/>
<reference evidence="2" key="1">
    <citation type="submission" date="2012-09" db="EMBL/GenBank/DDBJ databases">
        <authorList>
            <person name="Martin A.A."/>
        </authorList>
    </citation>
    <scope>NUCLEOTIDE SEQUENCE</scope>
</reference>
<dbReference type="STRING" id="6313.A0A0K0DJE6"/>
<reference evidence="3" key="2">
    <citation type="submission" date="2017-02" db="UniProtKB">
        <authorList>
            <consortium name="WormBaseParasite"/>
        </authorList>
    </citation>
    <scope>IDENTIFICATION</scope>
</reference>
<evidence type="ECO:0000313" key="2">
    <source>
        <dbReference type="Proteomes" id="UP000035642"/>
    </source>
</evidence>
<name>A0A0K0DJE6_ANGCA</name>
<dbReference type="Proteomes" id="UP000035642">
    <property type="component" value="Unassembled WGS sequence"/>
</dbReference>
<accession>A0A0K0DJE6</accession>
<feature type="compositionally biased region" description="Basic residues" evidence="1">
    <location>
        <begin position="50"/>
        <end position="59"/>
    </location>
</feature>